<dbReference type="InterPro" id="IPR001789">
    <property type="entry name" value="Sig_transdc_resp-reg_receiver"/>
</dbReference>
<organism evidence="8 9">
    <name type="scientific">Desulforhabdus amnigena</name>
    <dbReference type="NCBI Taxonomy" id="40218"/>
    <lineage>
        <taxon>Bacteria</taxon>
        <taxon>Pseudomonadati</taxon>
        <taxon>Thermodesulfobacteriota</taxon>
        <taxon>Syntrophobacteria</taxon>
        <taxon>Syntrophobacterales</taxon>
        <taxon>Syntrophobacteraceae</taxon>
        <taxon>Desulforhabdus</taxon>
    </lineage>
</organism>
<evidence type="ECO:0000256" key="3">
    <source>
        <dbReference type="ARBA" id="ARBA00023015"/>
    </source>
</evidence>
<dbReference type="GO" id="GO:0000976">
    <property type="term" value="F:transcription cis-regulatory region binding"/>
    <property type="evidence" value="ECO:0007669"/>
    <property type="project" value="TreeGrafter"/>
</dbReference>
<dbReference type="PROSITE" id="PS50110">
    <property type="entry name" value="RESPONSE_REGULATORY"/>
    <property type="match status" value="1"/>
</dbReference>
<dbReference type="GO" id="GO:0005829">
    <property type="term" value="C:cytosol"/>
    <property type="evidence" value="ECO:0007669"/>
    <property type="project" value="TreeGrafter"/>
</dbReference>
<evidence type="ECO:0000256" key="2">
    <source>
        <dbReference type="ARBA" id="ARBA00023012"/>
    </source>
</evidence>
<keyword evidence="3" id="KW-0805">Transcription regulation</keyword>
<evidence type="ECO:0000256" key="6">
    <source>
        <dbReference type="PROSITE-ProRule" id="PRU00169"/>
    </source>
</evidence>
<dbReference type="GO" id="GO:0006355">
    <property type="term" value="P:regulation of DNA-templated transcription"/>
    <property type="evidence" value="ECO:0007669"/>
    <property type="project" value="TreeGrafter"/>
</dbReference>
<feature type="domain" description="Response regulatory" evidence="7">
    <location>
        <begin position="6"/>
        <end position="119"/>
    </location>
</feature>
<proteinExistence type="predicted"/>
<sequence>MKNEFLILIADRNRHVRDFLRRELMEDGYRVQVAKDGREVQTIIDGENPPDLLILDLEVPYVSGYALLEKLQNRTPPLPVVIHTFLTEYNSQLNGRKIATFVEKSGKTDCLKAAVMDMLKVFYPNRFAGDSSQNQRFMHCKKDEK</sequence>
<protein>
    <recommendedName>
        <fullName evidence="7">Response regulatory domain-containing protein</fullName>
    </recommendedName>
</protein>
<keyword evidence="1 6" id="KW-0597">Phosphoprotein</keyword>
<evidence type="ECO:0000259" key="7">
    <source>
        <dbReference type="PROSITE" id="PS50110"/>
    </source>
</evidence>
<dbReference type="SMART" id="SM00448">
    <property type="entry name" value="REC"/>
    <property type="match status" value="1"/>
</dbReference>
<evidence type="ECO:0000256" key="5">
    <source>
        <dbReference type="ARBA" id="ARBA00023163"/>
    </source>
</evidence>
<dbReference type="PANTHER" id="PTHR48111">
    <property type="entry name" value="REGULATOR OF RPOS"/>
    <property type="match status" value="1"/>
</dbReference>
<dbReference type="Pfam" id="PF00072">
    <property type="entry name" value="Response_reg"/>
    <property type="match status" value="1"/>
</dbReference>
<dbReference type="InterPro" id="IPR011006">
    <property type="entry name" value="CheY-like_superfamily"/>
</dbReference>
<evidence type="ECO:0000256" key="4">
    <source>
        <dbReference type="ARBA" id="ARBA00023125"/>
    </source>
</evidence>
<dbReference type="RefSeq" id="WP_281792302.1">
    <property type="nucleotide sequence ID" value="NZ_BSDR01000001.1"/>
</dbReference>
<dbReference type="Gene3D" id="3.40.50.2300">
    <property type="match status" value="1"/>
</dbReference>
<keyword evidence="4" id="KW-0238">DNA-binding</keyword>
<evidence type="ECO:0000313" key="9">
    <source>
        <dbReference type="Proteomes" id="UP001144372"/>
    </source>
</evidence>
<name>A0A9W6FRR2_9BACT</name>
<evidence type="ECO:0000256" key="1">
    <source>
        <dbReference type="ARBA" id="ARBA00022553"/>
    </source>
</evidence>
<dbReference type="GO" id="GO:0000156">
    <property type="term" value="F:phosphorelay response regulator activity"/>
    <property type="evidence" value="ECO:0007669"/>
    <property type="project" value="TreeGrafter"/>
</dbReference>
<dbReference type="InterPro" id="IPR039420">
    <property type="entry name" value="WalR-like"/>
</dbReference>
<dbReference type="PANTHER" id="PTHR48111:SF1">
    <property type="entry name" value="TWO-COMPONENT RESPONSE REGULATOR ORR33"/>
    <property type="match status" value="1"/>
</dbReference>
<accession>A0A9W6FRR2</accession>
<comment type="caution">
    <text evidence="8">The sequence shown here is derived from an EMBL/GenBank/DDBJ whole genome shotgun (WGS) entry which is preliminary data.</text>
</comment>
<feature type="modified residue" description="4-aspartylphosphate" evidence="6">
    <location>
        <position position="56"/>
    </location>
</feature>
<reference evidence="8" key="1">
    <citation type="submission" date="2022-12" db="EMBL/GenBank/DDBJ databases">
        <title>Reference genome sequencing for broad-spectrum identification of bacterial and archaeal isolates by mass spectrometry.</title>
        <authorList>
            <person name="Sekiguchi Y."/>
            <person name="Tourlousse D.M."/>
        </authorList>
    </citation>
    <scope>NUCLEOTIDE SEQUENCE</scope>
    <source>
        <strain evidence="8">ASRB1</strain>
    </source>
</reference>
<gene>
    <name evidence="8" type="ORF">DAMNIGENAA_07210</name>
</gene>
<dbReference type="GO" id="GO:0032993">
    <property type="term" value="C:protein-DNA complex"/>
    <property type="evidence" value="ECO:0007669"/>
    <property type="project" value="TreeGrafter"/>
</dbReference>
<dbReference type="SUPFAM" id="SSF52172">
    <property type="entry name" value="CheY-like"/>
    <property type="match status" value="1"/>
</dbReference>
<keyword evidence="9" id="KW-1185">Reference proteome</keyword>
<keyword evidence="2" id="KW-0902">Two-component regulatory system</keyword>
<dbReference type="Proteomes" id="UP001144372">
    <property type="component" value="Unassembled WGS sequence"/>
</dbReference>
<keyword evidence="5" id="KW-0804">Transcription</keyword>
<dbReference type="AlphaFoldDB" id="A0A9W6FRR2"/>
<dbReference type="EMBL" id="BSDR01000001">
    <property type="protein sequence ID" value="GLI33288.1"/>
    <property type="molecule type" value="Genomic_DNA"/>
</dbReference>
<evidence type="ECO:0000313" key="8">
    <source>
        <dbReference type="EMBL" id="GLI33288.1"/>
    </source>
</evidence>